<dbReference type="Gene3D" id="1.10.10.10">
    <property type="entry name" value="Winged helix-like DNA-binding domain superfamily/Winged helix DNA-binding domain"/>
    <property type="match status" value="1"/>
</dbReference>
<dbReference type="AlphaFoldDB" id="A0A2P6QM68"/>
<dbReference type="OMA" id="FIDAWIP"/>
<dbReference type="GO" id="GO:0006952">
    <property type="term" value="P:defense response"/>
    <property type="evidence" value="ECO:0007669"/>
    <property type="project" value="UniProtKB-KW"/>
</dbReference>
<dbReference type="EMBL" id="PDCK01000043">
    <property type="protein sequence ID" value="PRQ35272.1"/>
    <property type="molecule type" value="Genomic_DNA"/>
</dbReference>
<dbReference type="PANTHER" id="PTHR33463">
    <property type="entry name" value="NB-ARC DOMAIN-CONTAINING PROTEIN-RELATED"/>
    <property type="match status" value="1"/>
</dbReference>
<dbReference type="InterPro" id="IPR032675">
    <property type="entry name" value="LRR_dom_sf"/>
</dbReference>
<dbReference type="InterPro" id="IPR036388">
    <property type="entry name" value="WH-like_DNA-bd_sf"/>
</dbReference>
<evidence type="ECO:0000256" key="1">
    <source>
        <dbReference type="ARBA" id="ARBA00008894"/>
    </source>
</evidence>
<keyword evidence="4" id="KW-0547">Nucleotide-binding</keyword>
<dbReference type="Gene3D" id="3.40.50.300">
    <property type="entry name" value="P-loop containing nucleotide triphosphate hydrolases"/>
    <property type="match status" value="1"/>
</dbReference>
<dbReference type="InterPro" id="IPR002182">
    <property type="entry name" value="NB-ARC"/>
</dbReference>
<comment type="similarity">
    <text evidence="1">Belongs to the disease resistance NB-LRR family.</text>
</comment>
<accession>A0A2P6QM68</accession>
<dbReference type="GO" id="GO:0043531">
    <property type="term" value="F:ADP binding"/>
    <property type="evidence" value="ECO:0007669"/>
    <property type="project" value="InterPro"/>
</dbReference>
<dbReference type="PRINTS" id="PR00364">
    <property type="entry name" value="DISEASERSIST"/>
</dbReference>
<dbReference type="Gene3D" id="1.10.8.430">
    <property type="entry name" value="Helical domain of apoptotic protease-activating factors"/>
    <property type="match status" value="1"/>
</dbReference>
<evidence type="ECO:0000256" key="4">
    <source>
        <dbReference type="ARBA" id="ARBA00022741"/>
    </source>
</evidence>
<sequence length="396" mass="44711">MGGVGKTTMVKHVGAHARKSGIFDHVIMGVVSQSPDYRKIQGTLADLLGVKLEGETEIGRAAGLSKEMKRRNKILIILDDIWGRTELSKIGIPSYEELQKCKSKVLLTTRIWNVCHVMRCQRKIILSTLSEKDSWTLFVRNAESCFESTTFEGVAKKVAGECRGLPIALIAVARALGDKELVEWKRAAQRLEKSQIANPDDKGDAFECIKLSFDYLKDEDHKSFFLLCCLFPEDREINIEDLFRYAIGKGLFQDAETMDEARGTADSVVKYLKDSSLLLESEYIGFVKMHDVVRDTAIQIAQFEHGFLVRAGCGLKDWPRQLHEGYSAVSLMHNHITKLPEKFVCPELQILLLNNNTFIDAWIPMDIPETFFQTPNELRVLDLSQIITSLLPQSLS</sequence>
<dbReference type="Gene3D" id="3.80.10.10">
    <property type="entry name" value="Ribonuclease Inhibitor"/>
    <property type="match status" value="1"/>
</dbReference>
<gene>
    <name evidence="8" type="ORF">RchiOBHm_Chr5g0078181</name>
</gene>
<dbReference type="InterPro" id="IPR050905">
    <property type="entry name" value="Plant_NBS-LRR"/>
</dbReference>
<evidence type="ECO:0000256" key="5">
    <source>
        <dbReference type="ARBA" id="ARBA00022821"/>
    </source>
</evidence>
<organism evidence="8 9">
    <name type="scientific">Rosa chinensis</name>
    <name type="common">China rose</name>
    <dbReference type="NCBI Taxonomy" id="74649"/>
    <lineage>
        <taxon>Eukaryota</taxon>
        <taxon>Viridiplantae</taxon>
        <taxon>Streptophyta</taxon>
        <taxon>Embryophyta</taxon>
        <taxon>Tracheophyta</taxon>
        <taxon>Spermatophyta</taxon>
        <taxon>Magnoliopsida</taxon>
        <taxon>eudicotyledons</taxon>
        <taxon>Gunneridae</taxon>
        <taxon>Pentapetalae</taxon>
        <taxon>rosids</taxon>
        <taxon>fabids</taxon>
        <taxon>Rosales</taxon>
        <taxon>Rosaceae</taxon>
        <taxon>Rosoideae</taxon>
        <taxon>Rosoideae incertae sedis</taxon>
        <taxon>Rosa</taxon>
    </lineage>
</organism>
<evidence type="ECO:0000256" key="6">
    <source>
        <dbReference type="ARBA" id="ARBA00022840"/>
    </source>
</evidence>
<reference evidence="8 9" key="1">
    <citation type="journal article" date="2018" name="Nat. Genet.">
        <title>The Rosa genome provides new insights in the design of modern roses.</title>
        <authorList>
            <person name="Bendahmane M."/>
        </authorList>
    </citation>
    <scope>NUCLEOTIDE SEQUENCE [LARGE SCALE GENOMIC DNA]</scope>
    <source>
        <strain evidence="9">cv. Old Blush</strain>
    </source>
</reference>
<dbReference type="GO" id="GO:0005524">
    <property type="term" value="F:ATP binding"/>
    <property type="evidence" value="ECO:0007669"/>
    <property type="project" value="UniProtKB-KW"/>
</dbReference>
<keyword evidence="9" id="KW-1185">Reference proteome</keyword>
<dbReference type="SUPFAM" id="SSF52058">
    <property type="entry name" value="L domain-like"/>
    <property type="match status" value="1"/>
</dbReference>
<proteinExistence type="inferred from homology"/>
<protein>
    <submittedName>
        <fullName evidence="8">Putative P-loop containing nucleoside triphosphate hydrolase, leucine-rich repeat domain, L</fullName>
    </submittedName>
</protein>
<dbReference type="Gramene" id="PRQ35272">
    <property type="protein sequence ID" value="PRQ35272"/>
    <property type="gene ID" value="RchiOBHm_Chr5g0078181"/>
</dbReference>
<dbReference type="STRING" id="74649.A0A2P6QM68"/>
<evidence type="ECO:0000313" key="8">
    <source>
        <dbReference type="EMBL" id="PRQ35272.1"/>
    </source>
</evidence>
<feature type="domain" description="NB-ARC" evidence="7">
    <location>
        <begin position="1"/>
        <end position="140"/>
    </location>
</feature>
<name>A0A2P6QM68_ROSCH</name>
<keyword evidence="3" id="KW-0677">Repeat</keyword>
<dbReference type="InterPro" id="IPR042197">
    <property type="entry name" value="Apaf_helical"/>
</dbReference>
<keyword evidence="6" id="KW-0067">ATP-binding</keyword>
<keyword evidence="8" id="KW-0378">Hydrolase</keyword>
<evidence type="ECO:0000313" key="9">
    <source>
        <dbReference type="Proteomes" id="UP000238479"/>
    </source>
</evidence>
<dbReference type="InterPro" id="IPR027417">
    <property type="entry name" value="P-loop_NTPase"/>
</dbReference>
<dbReference type="PANTHER" id="PTHR33463:SF203">
    <property type="entry name" value="AAA+ ATPASE DOMAIN-CONTAINING PROTEIN"/>
    <property type="match status" value="1"/>
</dbReference>
<dbReference type="Proteomes" id="UP000238479">
    <property type="component" value="Chromosome 5"/>
</dbReference>
<evidence type="ECO:0000259" key="7">
    <source>
        <dbReference type="Pfam" id="PF00931"/>
    </source>
</evidence>
<dbReference type="SUPFAM" id="SSF52540">
    <property type="entry name" value="P-loop containing nucleoside triphosphate hydrolases"/>
    <property type="match status" value="1"/>
</dbReference>
<keyword evidence="2" id="KW-0433">Leucine-rich repeat</keyword>
<dbReference type="GO" id="GO:0016787">
    <property type="term" value="F:hydrolase activity"/>
    <property type="evidence" value="ECO:0007669"/>
    <property type="project" value="UniProtKB-KW"/>
</dbReference>
<evidence type="ECO:0000256" key="2">
    <source>
        <dbReference type="ARBA" id="ARBA00022614"/>
    </source>
</evidence>
<evidence type="ECO:0000256" key="3">
    <source>
        <dbReference type="ARBA" id="ARBA00022737"/>
    </source>
</evidence>
<comment type="caution">
    <text evidence="8">The sequence shown here is derived from an EMBL/GenBank/DDBJ whole genome shotgun (WGS) entry which is preliminary data.</text>
</comment>
<dbReference type="Pfam" id="PF00931">
    <property type="entry name" value="NB-ARC"/>
    <property type="match status" value="1"/>
</dbReference>
<keyword evidence="5" id="KW-0611">Plant defense</keyword>